<keyword evidence="2 8" id="KW-0147">Chitin-binding</keyword>
<dbReference type="EMBL" id="LFJN01000006">
    <property type="protein sequence ID" value="KPI42649.1"/>
    <property type="molecule type" value="Genomic_DNA"/>
</dbReference>
<feature type="region of interest" description="Disordered" evidence="9">
    <location>
        <begin position="228"/>
        <end position="276"/>
    </location>
</feature>
<comment type="caution">
    <text evidence="13">The sequence shown here is derived from an EMBL/GenBank/DDBJ whole genome shotgun (WGS) entry which is preliminary data.</text>
</comment>
<evidence type="ECO:0000256" key="3">
    <source>
        <dbReference type="ARBA" id="ARBA00022723"/>
    </source>
</evidence>
<keyword evidence="3" id="KW-0479">Metal-binding</keyword>
<keyword evidence="6" id="KW-0119">Carbohydrate metabolism</keyword>
<keyword evidence="5" id="KW-0378">Hydrolase</keyword>
<protein>
    <recommendedName>
        <fullName evidence="12">Chitin-binding type-1 domain-containing protein</fullName>
    </recommendedName>
</protein>
<evidence type="ECO:0000256" key="10">
    <source>
        <dbReference type="SAM" id="Phobius"/>
    </source>
</evidence>
<dbReference type="GO" id="GO:0016787">
    <property type="term" value="F:hydrolase activity"/>
    <property type="evidence" value="ECO:0007669"/>
    <property type="project" value="UniProtKB-KW"/>
</dbReference>
<keyword evidence="10" id="KW-1133">Transmembrane helix</keyword>
<feature type="chain" id="PRO_5005856951" description="Chitin-binding type-1 domain-containing protein" evidence="11">
    <location>
        <begin position="17"/>
        <end position="343"/>
    </location>
</feature>
<dbReference type="VEuPathDB" id="FungiDB:AB675_1904"/>
<name>A0A0N0NPK4_9EURO</name>
<evidence type="ECO:0000256" key="4">
    <source>
        <dbReference type="ARBA" id="ARBA00022729"/>
    </source>
</evidence>
<dbReference type="GO" id="GO:0008061">
    <property type="term" value="F:chitin binding"/>
    <property type="evidence" value="ECO:0007669"/>
    <property type="project" value="UniProtKB-UniRule"/>
</dbReference>
<keyword evidence="8" id="KW-1015">Disulfide bond</keyword>
<feature type="region of interest" description="Disordered" evidence="9">
    <location>
        <begin position="300"/>
        <end position="327"/>
    </location>
</feature>
<dbReference type="AlphaFoldDB" id="A0A0N0NPK4"/>
<evidence type="ECO:0000259" key="12">
    <source>
        <dbReference type="PROSITE" id="PS50941"/>
    </source>
</evidence>
<keyword evidence="10" id="KW-0472">Membrane</keyword>
<evidence type="ECO:0000256" key="9">
    <source>
        <dbReference type="SAM" id="MobiDB-lite"/>
    </source>
</evidence>
<keyword evidence="7" id="KW-0170">Cobalt</keyword>
<dbReference type="InterPro" id="IPR001002">
    <property type="entry name" value="Chitin-bd_1"/>
</dbReference>
<feature type="region of interest" description="Disordered" evidence="9">
    <location>
        <begin position="148"/>
        <end position="193"/>
    </location>
</feature>
<comment type="cofactor">
    <cofactor evidence="1">
        <name>Co(2+)</name>
        <dbReference type="ChEBI" id="CHEBI:48828"/>
    </cofactor>
</comment>
<gene>
    <name evidence="13" type="ORF">AB675_1904</name>
</gene>
<feature type="transmembrane region" description="Helical" evidence="10">
    <location>
        <begin position="199"/>
        <end position="220"/>
    </location>
</feature>
<dbReference type="PANTHER" id="PTHR46471:SF2">
    <property type="entry name" value="CHITIN DEACETYLASE-RELATED"/>
    <property type="match status" value="1"/>
</dbReference>
<proteinExistence type="predicted"/>
<comment type="caution">
    <text evidence="8">Lacks conserved residue(s) required for the propagation of feature annotation.</text>
</comment>
<dbReference type="Proteomes" id="UP000038010">
    <property type="component" value="Unassembled WGS sequence"/>
</dbReference>
<evidence type="ECO:0000313" key="14">
    <source>
        <dbReference type="Proteomes" id="UP000038010"/>
    </source>
</evidence>
<dbReference type="Gene3D" id="3.30.60.10">
    <property type="entry name" value="Endochitinase-like"/>
    <property type="match status" value="2"/>
</dbReference>
<dbReference type="CDD" id="cd11618">
    <property type="entry name" value="ChtBD1_1"/>
    <property type="match status" value="1"/>
</dbReference>
<evidence type="ECO:0000256" key="2">
    <source>
        <dbReference type="ARBA" id="ARBA00022669"/>
    </source>
</evidence>
<dbReference type="PROSITE" id="PS50941">
    <property type="entry name" value="CHIT_BIND_I_2"/>
    <property type="match status" value="1"/>
</dbReference>
<keyword evidence="10" id="KW-0812">Transmembrane</keyword>
<dbReference type="STRING" id="1664694.A0A0N0NPK4"/>
<evidence type="ECO:0000256" key="5">
    <source>
        <dbReference type="ARBA" id="ARBA00022801"/>
    </source>
</evidence>
<keyword evidence="4 11" id="KW-0732">Signal</keyword>
<sequence>MLSYVLLALFAPLINAQLSVSEDGNCGASFSQTCLGSRYGDCCSGKGFCGSDPAYCAADCQSAYGTCTFGNSSASISINGDCGATDPEQQICTNSTFGDSCSKNGFCGSGPDFAGEGCQKDYGVCDGVEQPSMTSSSVLVLSTSAATSATTGTSSTPTPPGIGTAALDSSPSSNATAPAASSTPTPEPAAAPMSTGAKAGIAVGAVAIAGLLTSAIFFLMRRRRQQQAQQAQLKSADGPDNTSPHDHHATKPSMSDVSSPTLTMTTNTTAVPPYGLQPGYYNDKTAGGAVAELPQYTDRRAEMRSGPATPLGFGQQPVEKEASSVRVGAVSELPGQRWSKYSD</sequence>
<evidence type="ECO:0000256" key="11">
    <source>
        <dbReference type="SAM" id="SignalP"/>
    </source>
</evidence>
<feature type="disulfide bond" evidence="8">
    <location>
        <begin position="42"/>
        <end position="56"/>
    </location>
</feature>
<dbReference type="PANTHER" id="PTHR46471">
    <property type="entry name" value="CHITIN DEACETYLASE"/>
    <property type="match status" value="1"/>
</dbReference>
<evidence type="ECO:0000313" key="13">
    <source>
        <dbReference type="EMBL" id="KPI42649.1"/>
    </source>
</evidence>
<dbReference type="GO" id="GO:0046872">
    <property type="term" value="F:metal ion binding"/>
    <property type="evidence" value="ECO:0007669"/>
    <property type="project" value="UniProtKB-KW"/>
</dbReference>
<dbReference type="SUPFAM" id="SSF57016">
    <property type="entry name" value="Plant lectins/antimicrobial peptides"/>
    <property type="match status" value="2"/>
</dbReference>
<evidence type="ECO:0000256" key="8">
    <source>
        <dbReference type="PROSITE-ProRule" id="PRU00261"/>
    </source>
</evidence>
<feature type="signal peptide" evidence="11">
    <location>
        <begin position="1"/>
        <end position="16"/>
    </location>
</feature>
<evidence type="ECO:0000256" key="7">
    <source>
        <dbReference type="ARBA" id="ARBA00023285"/>
    </source>
</evidence>
<accession>A0A0N0NPK4</accession>
<dbReference type="RefSeq" id="XP_018002612.1">
    <property type="nucleotide sequence ID" value="XM_018141831.1"/>
</dbReference>
<dbReference type="GeneID" id="28733711"/>
<reference evidence="13 14" key="1">
    <citation type="submission" date="2015-06" db="EMBL/GenBank/DDBJ databases">
        <title>Draft genome of the ant-associated black yeast Phialophora attae CBS 131958.</title>
        <authorList>
            <person name="Moreno L.F."/>
            <person name="Stielow B.J."/>
            <person name="de Hoog S."/>
            <person name="Vicente V.A."/>
            <person name="Weiss V.A."/>
            <person name="de Vries M."/>
            <person name="Cruz L.M."/>
            <person name="Souza E.M."/>
        </authorList>
    </citation>
    <scope>NUCLEOTIDE SEQUENCE [LARGE SCALE GENOMIC DNA]</scope>
    <source>
        <strain evidence="13 14">CBS 131958</strain>
    </source>
</reference>
<evidence type="ECO:0000256" key="1">
    <source>
        <dbReference type="ARBA" id="ARBA00001941"/>
    </source>
</evidence>
<dbReference type="OrthoDB" id="5985073at2759"/>
<keyword evidence="14" id="KW-1185">Reference proteome</keyword>
<dbReference type="InterPro" id="IPR036861">
    <property type="entry name" value="Endochitinase-like_sf"/>
</dbReference>
<evidence type="ECO:0000256" key="6">
    <source>
        <dbReference type="ARBA" id="ARBA00023277"/>
    </source>
</evidence>
<feature type="domain" description="Chitin-binding type-1" evidence="12">
    <location>
        <begin position="23"/>
        <end position="69"/>
    </location>
</feature>
<organism evidence="13 14">
    <name type="scientific">Cyphellophora attinorum</name>
    <dbReference type="NCBI Taxonomy" id="1664694"/>
    <lineage>
        <taxon>Eukaryota</taxon>
        <taxon>Fungi</taxon>
        <taxon>Dikarya</taxon>
        <taxon>Ascomycota</taxon>
        <taxon>Pezizomycotina</taxon>
        <taxon>Eurotiomycetes</taxon>
        <taxon>Chaetothyriomycetidae</taxon>
        <taxon>Chaetothyriales</taxon>
        <taxon>Cyphellophoraceae</taxon>
        <taxon>Cyphellophora</taxon>
    </lineage>
</organism>